<gene>
    <name evidence="3" type="ORF">SAMN02745114_00826</name>
</gene>
<dbReference type="EMBL" id="FUWW01000007">
    <property type="protein sequence ID" value="SJZ51865.1"/>
    <property type="molecule type" value="Genomic_DNA"/>
</dbReference>
<evidence type="ECO:0000259" key="2">
    <source>
        <dbReference type="Pfam" id="PF04892"/>
    </source>
</evidence>
<keyword evidence="4" id="KW-1185">Reference proteome</keyword>
<keyword evidence="1" id="KW-0472">Membrane</keyword>
<dbReference type="STRING" id="290054.SAMN02745114_00826"/>
<name>A0A1T4LAV7_9FIRM</name>
<keyword evidence="1" id="KW-0812">Transmembrane</keyword>
<dbReference type="Proteomes" id="UP000190657">
    <property type="component" value="Unassembled WGS sequence"/>
</dbReference>
<reference evidence="3 4" key="1">
    <citation type="submission" date="2017-02" db="EMBL/GenBank/DDBJ databases">
        <authorList>
            <person name="Peterson S.W."/>
        </authorList>
    </citation>
    <scope>NUCLEOTIDE SEQUENCE [LARGE SCALE GENOMIC DNA]</scope>
    <source>
        <strain evidence="3 4">ATCC 51222</strain>
    </source>
</reference>
<evidence type="ECO:0000256" key="1">
    <source>
        <dbReference type="SAM" id="Phobius"/>
    </source>
</evidence>
<accession>A0A1T4LAV7</accession>
<dbReference type="InterPro" id="IPR006976">
    <property type="entry name" value="VanZ-like"/>
</dbReference>
<dbReference type="AlphaFoldDB" id="A0A1T4LAV7"/>
<organism evidence="3 4">
    <name type="scientific">Eubacterium coprostanoligenes</name>
    <dbReference type="NCBI Taxonomy" id="290054"/>
    <lineage>
        <taxon>Bacteria</taxon>
        <taxon>Bacillati</taxon>
        <taxon>Bacillota</taxon>
        <taxon>Clostridia</taxon>
        <taxon>Eubacteriales</taxon>
        <taxon>Eubacteriaceae</taxon>
        <taxon>Eubacterium</taxon>
    </lineage>
</organism>
<protein>
    <submittedName>
        <fullName evidence="3">VanZ like family protein</fullName>
    </submittedName>
</protein>
<keyword evidence="1" id="KW-1133">Transmembrane helix</keyword>
<proteinExistence type="predicted"/>
<dbReference type="NCBIfam" id="NF037970">
    <property type="entry name" value="vanZ_1"/>
    <property type="match status" value="1"/>
</dbReference>
<sequence>MVRKFAHFTEFAGLGFLINTALYYSIDKQKLPLGIAIGSAYAGTDEIHQIFVDGRSCQFTDWALDTAGIVTGAIIFLILNLIIRKIIEHKKEDKKI</sequence>
<evidence type="ECO:0000313" key="3">
    <source>
        <dbReference type="EMBL" id="SJZ51865.1"/>
    </source>
</evidence>
<dbReference type="Pfam" id="PF04892">
    <property type="entry name" value="VanZ"/>
    <property type="match status" value="1"/>
</dbReference>
<feature type="domain" description="VanZ-like" evidence="2">
    <location>
        <begin position="2"/>
        <end position="79"/>
    </location>
</feature>
<evidence type="ECO:0000313" key="4">
    <source>
        <dbReference type="Proteomes" id="UP000190657"/>
    </source>
</evidence>
<feature type="transmembrane region" description="Helical" evidence="1">
    <location>
        <begin position="7"/>
        <end position="26"/>
    </location>
</feature>
<feature type="transmembrane region" description="Helical" evidence="1">
    <location>
        <begin position="62"/>
        <end position="83"/>
    </location>
</feature>